<dbReference type="AlphaFoldDB" id="A0A231V0R3"/>
<organism evidence="1 2">
    <name type="scientific">Notoacmeibacter marinus</name>
    <dbReference type="NCBI Taxonomy" id="1876515"/>
    <lineage>
        <taxon>Bacteria</taxon>
        <taxon>Pseudomonadati</taxon>
        <taxon>Pseudomonadota</taxon>
        <taxon>Alphaproteobacteria</taxon>
        <taxon>Hyphomicrobiales</taxon>
        <taxon>Notoacmeibacteraceae</taxon>
        <taxon>Notoacmeibacter</taxon>
    </lineage>
</organism>
<accession>A0A231V0R3</accession>
<sequence length="132" mass="13944">MIFGSIQIEEAALITHRDSYRLSDISVVSVRRPFMAPAFMIGGGLSGFGHMFADLLYPGELLGLVIGGLSLVAAGSMAGQLKLLSRDLRGSELIDALWGSYSHLNRIRSQIVAAIRLSRPGAESPVGMGAGS</sequence>
<evidence type="ECO:0000313" key="1">
    <source>
        <dbReference type="EMBL" id="OXT01631.1"/>
    </source>
</evidence>
<comment type="caution">
    <text evidence="1">The sequence shown here is derived from an EMBL/GenBank/DDBJ whole genome shotgun (WGS) entry which is preliminary data.</text>
</comment>
<reference evidence="2" key="1">
    <citation type="journal article" date="2017" name="Int. J. Syst. Evol. Microbiol.">
        <title>Notoacmeibacter marinus gen. nov., sp. nov., isolated from the gut of a limpet and proposal of Notoacmeibacteraceae fam. nov. in the order Rhizobiales of the class Alphaproteobacteria.</title>
        <authorList>
            <person name="Huang Z."/>
            <person name="Guo F."/>
            <person name="Lai Q."/>
        </authorList>
    </citation>
    <scope>NUCLEOTIDE SEQUENCE [LARGE SCALE GENOMIC DNA]</scope>
    <source>
        <strain evidence="2">XMTR2A4</strain>
    </source>
</reference>
<dbReference type="Proteomes" id="UP000215405">
    <property type="component" value="Unassembled WGS sequence"/>
</dbReference>
<dbReference type="EMBL" id="NBYO01000001">
    <property type="protein sequence ID" value="OXT01631.1"/>
    <property type="molecule type" value="Genomic_DNA"/>
</dbReference>
<evidence type="ECO:0008006" key="3">
    <source>
        <dbReference type="Google" id="ProtNLM"/>
    </source>
</evidence>
<protein>
    <recommendedName>
        <fullName evidence="3">MotA/TolQ/ExbB proton channel domain-containing protein</fullName>
    </recommendedName>
</protein>
<gene>
    <name evidence="1" type="ORF">B7H23_01275</name>
</gene>
<proteinExistence type="predicted"/>
<keyword evidence="2" id="KW-1185">Reference proteome</keyword>
<evidence type="ECO:0000313" key="2">
    <source>
        <dbReference type="Proteomes" id="UP000215405"/>
    </source>
</evidence>
<name>A0A231V0R3_9HYPH</name>